<accession>A0A8H6AVR7</accession>
<feature type="signal peptide" evidence="1">
    <location>
        <begin position="1"/>
        <end position="17"/>
    </location>
</feature>
<dbReference type="GeneID" id="59258434"/>
<gene>
    <name evidence="2" type="ORF">Bfra_004336</name>
</gene>
<evidence type="ECO:0000313" key="3">
    <source>
        <dbReference type="Proteomes" id="UP000531561"/>
    </source>
</evidence>
<sequence>MAIFLSLLIAGVVPGDGWLQPPHVHTLGAFAALLLRQGTEGFRVSVCIMRAACVVLNCICAGMRENRCASKPLYAPIWIFYAFTCCSYRPEMQTFVSPHQNPLEHTSQRPVFSSANLMLPNYPPTPKRAATKEDASRLALQLRRVLIPSTSTMPPIITT</sequence>
<protein>
    <recommendedName>
        <fullName evidence="4">Secreted protein</fullName>
    </recommendedName>
</protein>
<evidence type="ECO:0000313" key="2">
    <source>
        <dbReference type="EMBL" id="KAF5874330.1"/>
    </source>
</evidence>
<proteinExistence type="predicted"/>
<dbReference type="AlphaFoldDB" id="A0A8H6AVR7"/>
<name>A0A8H6AVR7_9HELO</name>
<dbReference type="RefSeq" id="XP_037193276.1">
    <property type="nucleotide sequence ID" value="XM_037334742.1"/>
</dbReference>
<reference evidence="2 3" key="1">
    <citation type="journal article" date="2020" name="Phytopathology">
        <title>A high-quality genome resource of Botrytis fragariae, a new and rapidly spreading fungal pathogen causing strawberry gray mold in the U.S.A.</title>
        <authorList>
            <person name="Wu Y."/>
            <person name="Saski C.A."/>
            <person name="Schnabel G."/>
            <person name="Xiao S."/>
            <person name="Hu M."/>
        </authorList>
    </citation>
    <scope>NUCLEOTIDE SEQUENCE [LARGE SCALE GENOMIC DNA]</scope>
    <source>
        <strain evidence="2 3">BVB16</strain>
    </source>
</reference>
<evidence type="ECO:0000256" key="1">
    <source>
        <dbReference type="SAM" id="SignalP"/>
    </source>
</evidence>
<keyword evidence="3" id="KW-1185">Reference proteome</keyword>
<keyword evidence="1" id="KW-0732">Signal</keyword>
<feature type="chain" id="PRO_5034365714" description="Secreted protein" evidence="1">
    <location>
        <begin position="18"/>
        <end position="159"/>
    </location>
</feature>
<evidence type="ECO:0008006" key="4">
    <source>
        <dbReference type="Google" id="ProtNLM"/>
    </source>
</evidence>
<comment type="caution">
    <text evidence="2">The sequence shown here is derived from an EMBL/GenBank/DDBJ whole genome shotgun (WGS) entry which is preliminary data.</text>
</comment>
<dbReference type="Proteomes" id="UP000531561">
    <property type="component" value="Unassembled WGS sequence"/>
</dbReference>
<organism evidence="2 3">
    <name type="scientific">Botrytis fragariae</name>
    <dbReference type="NCBI Taxonomy" id="1964551"/>
    <lineage>
        <taxon>Eukaryota</taxon>
        <taxon>Fungi</taxon>
        <taxon>Dikarya</taxon>
        <taxon>Ascomycota</taxon>
        <taxon>Pezizomycotina</taxon>
        <taxon>Leotiomycetes</taxon>
        <taxon>Helotiales</taxon>
        <taxon>Sclerotiniaceae</taxon>
        <taxon>Botrytis</taxon>
    </lineage>
</organism>
<dbReference type="EMBL" id="JABFCT010000007">
    <property type="protein sequence ID" value="KAF5874330.1"/>
    <property type="molecule type" value="Genomic_DNA"/>
</dbReference>